<reference evidence="2 3" key="1">
    <citation type="journal article" date="2020" name="Microorganisms">
        <title>New Insight into Antimicrobial Compounds from Food and Marine-Sourced Carnobacterium Species through Phenotype and Genome Analyses.</title>
        <authorList>
            <person name="Begrem S."/>
            <person name="Ivaniuk F."/>
            <person name="Gigout-Chevalier F."/>
            <person name="Kolypczuk L."/>
            <person name="Bonnetot S."/>
            <person name="Leroi F."/>
            <person name="Grovel O."/>
            <person name="Delbarre-Ladrat C."/>
            <person name="Passerini D."/>
        </authorList>
    </citation>
    <scope>NUCLEOTIDE SEQUENCE [LARGE SCALE GENOMIC DNA]</scope>
    <source>
        <strain evidence="2 3">MIP2551</strain>
    </source>
</reference>
<feature type="transmembrane region" description="Helical" evidence="1">
    <location>
        <begin position="180"/>
        <end position="199"/>
    </location>
</feature>
<evidence type="ECO:0000256" key="1">
    <source>
        <dbReference type="SAM" id="Phobius"/>
    </source>
</evidence>
<feature type="transmembrane region" description="Helical" evidence="1">
    <location>
        <begin position="152"/>
        <end position="173"/>
    </location>
</feature>
<feature type="transmembrane region" description="Helical" evidence="1">
    <location>
        <begin position="56"/>
        <end position="82"/>
    </location>
</feature>
<keyword evidence="1" id="KW-1133">Transmembrane helix</keyword>
<dbReference type="RefSeq" id="WP_023179350.1">
    <property type="nucleotide sequence ID" value="NZ_JAMAYM010000001.1"/>
</dbReference>
<dbReference type="EMBL" id="WNJQ01000004">
    <property type="protein sequence ID" value="MBC9825441.1"/>
    <property type="molecule type" value="Genomic_DNA"/>
</dbReference>
<keyword evidence="3" id="KW-1185">Reference proteome</keyword>
<accession>A0ABR7TDZ6</accession>
<gene>
    <name evidence="2" type="ORF">GLO26_06320</name>
</gene>
<evidence type="ECO:0000313" key="2">
    <source>
        <dbReference type="EMBL" id="MBC9825441.1"/>
    </source>
</evidence>
<evidence type="ECO:0008006" key="4">
    <source>
        <dbReference type="Google" id="ProtNLM"/>
    </source>
</evidence>
<evidence type="ECO:0000313" key="3">
    <source>
        <dbReference type="Proteomes" id="UP000638836"/>
    </source>
</evidence>
<keyword evidence="1" id="KW-0472">Membrane</keyword>
<organism evidence="2 3">
    <name type="scientific">Carnobacterium inhibens</name>
    <dbReference type="NCBI Taxonomy" id="147709"/>
    <lineage>
        <taxon>Bacteria</taxon>
        <taxon>Bacillati</taxon>
        <taxon>Bacillota</taxon>
        <taxon>Bacilli</taxon>
        <taxon>Lactobacillales</taxon>
        <taxon>Carnobacteriaceae</taxon>
        <taxon>Carnobacterium</taxon>
    </lineage>
</organism>
<feature type="transmembrane region" description="Helical" evidence="1">
    <location>
        <begin position="103"/>
        <end position="132"/>
    </location>
</feature>
<comment type="caution">
    <text evidence="2">The sequence shown here is derived from an EMBL/GenBank/DDBJ whole genome shotgun (WGS) entry which is preliminary data.</text>
</comment>
<dbReference type="Proteomes" id="UP000638836">
    <property type="component" value="Unassembled WGS sequence"/>
</dbReference>
<feature type="transmembrane region" description="Helical" evidence="1">
    <location>
        <begin position="205"/>
        <end position="224"/>
    </location>
</feature>
<feature type="transmembrane region" description="Helical" evidence="1">
    <location>
        <begin position="12"/>
        <end position="36"/>
    </location>
</feature>
<proteinExistence type="predicted"/>
<keyword evidence="1" id="KW-0812">Transmembrane</keyword>
<sequence>MKLIGLEMKKIALTPYLLASVLIPLAALALIDLLAYAPQIDPNILATDPEMGTYAFLYVISFIINVTGFACMNTAMLGKVIMESYNDNYIPLTLSYPVSRKKVFWAKIVFCELFCGVGVFIGLLLTNSLFFVSESVFSLVKDTLSFTTIVNQLPLMIVSIMLVVSISLIALAIGWWRNSLALAIVSAVVLCSILSNLVTVGGVEVILAISGILFFIGVLVVLTLTKKVLRLEA</sequence>
<protein>
    <recommendedName>
        <fullName evidence="4">ABC transporter permease</fullName>
    </recommendedName>
</protein>
<name>A0ABR7TDZ6_9LACT</name>